<organism evidence="1">
    <name type="scientific">Sesamum radiatum</name>
    <name type="common">Black benniseed</name>
    <dbReference type="NCBI Taxonomy" id="300843"/>
    <lineage>
        <taxon>Eukaryota</taxon>
        <taxon>Viridiplantae</taxon>
        <taxon>Streptophyta</taxon>
        <taxon>Embryophyta</taxon>
        <taxon>Tracheophyta</taxon>
        <taxon>Spermatophyta</taxon>
        <taxon>Magnoliopsida</taxon>
        <taxon>eudicotyledons</taxon>
        <taxon>Gunneridae</taxon>
        <taxon>Pentapetalae</taxon>
        <taxon>asterids</taxon>
        <taxon>lamiids</taxon>
        <taxon>Lamiales</taxon>
        <taxon>Pedaliaceae</taxon>
        <taxon>Sesamum</taxon>
    </lineage>
</organism>
<dbReference type="EMBL" id="JACGWJ010000003">
    <property type="protein sequence ID" value="KAL0431309.1"/>
    <property type="molecule type" value="Genomic_DNA"/>
</dbReference>
<comment type="caution">
    <text evidence="1">The sequence shown here is derived from an EMBL/GenBank/DDBJ whole genome shotgun (WGS) entry which is preliminary data.</text>
</comment>
<proteinExistence type="predicted"/>
<name>A0AAW2VQM7_SESRA</name>
<accession>A0AAW2VQM7</accession>
<dbReference type="AlphaFoldDB" id="A0AAW2VQM7"/>
<reference evidence="1" key="2">
    <citation type="journal article" date="2024" name="Plant">
        <title>Genomic evolution and insights into agronomic trait innovations of Sesamum species.</title>
        <authorList>
            <person name="Miao H."/>
            <person name="Wang L."/>
            <person name="Qu L."/>
            <person name="Liu H."/>
            <person name="Sun Y."/>
            <person name="Le M."/>
            <person name="Wang Q."/>
            <person name="Wei S."/>
            <person name="Zheng Y."/>
            <person name="Lin W."/>
            <person name="Duan Y."/>
            <person name="Cao H."/>
            <person name="Xiong S."/>
            <person name="Wang X."/>
            <person name="Wei L."/>
            <person name="Li C."/>
            <person name="Ma Q."/>
            <person name="Ju M."/>
            <person name="Zhao R."/>
            <person name="Li G."/>
            <person name="Mu C."/>
            <person name="Tian Q."/>
            <person name="Mei H."/>
            <person name="Zhang T."/>
            <person name="Gao T."/>
            <person name="Zhang H."/>
        </authorList>
    </citation>
    <scope>NUCLEOTIDE SEQUENCE</scope>
    <source>
        <strain evidence="1">G02</strain>
    </source>
</reference>
<sequence length="56" mass="5679">MGDAMGLGVVGRDPTGQCLTWLSLQLPRVGYGELGAALAARECPACSLLELGICGS</sequence>
<evidence type="ECO:0000313" key="1">
    <source>
        <dbReference type="EMBL" id="KAL0431309.1"/>
    </source>
</evidence>
<gene>
    <name evidence="1" type="ORF">Sradi_0756900</name>
</gene>
<protein>
    <submittedName>
        <fullName evidence="1">Uncharacterized protein</fullName>
    </submittedName>
</protein>
<reference evidence="1" key="1">
    <citation type="submission" date="2020-06" db="EMBL/GenBank/DDBJ databases">
        <authorList>
            <person name="Li T."/>
            <person name="Hu X."/>
            <person name="Zhang T."/>
            <person name="Song X."/>
            <person name="Zhang H."/>
            <person name="Dai N."/>
            <person name="Sheng W."/>
            <person name="Hou X."/>
            <person name="Wei L."/>
        </authorList>
    </citation>
    <scope>NUCLEOTIDE SEQUENCE</scope>
    <source>
        <strain evidence="1">G02</strain>
        <tissue evidence="1">Leaf</tissue>
    </source>
</reference>